<protein>
    <recommendedName>
        <fullName evidence="8">Probable cytosol aminopeptidase</fullName>
        <ecNumber evidence="8">3.4.11.1</ecNumber>
    </recommendedName>
    <alternativeName>
        <fullName evidence="8">Leucine aminopeptidase</fullName>
        <shortName evidence="8">LAP</shortName>
        <ecNumber evidence="8">3.4.11.10</ecNumber>
    </alternativeName>
    <alternativeName>
        <fullName evidence="8">Leucyl aminopeptidase</fullName>
    </alternativeName>
</protein>
<evidence type="ECO:0000256" key="6">
    <source>
        <dbReference type="ARBA" id="ARBA00022801"/>
    </source>
</evidence>
<keyword evidence="7 8" id="KW-0464">Manganese</keyword>
<dbReference type="SUPFAM" id="SSF53187">
    <property type="entry name" value="Zn-dependent exopeptidases"/>
    <property type="match status" value="1"/>
</dbReference>
<feature type="binding site" evidence="8">
    <location>
        <position position="273"/>
    </location>
    <ligand>
        <name>Mn(2+)</name>
        <dbReference type="ChEBI" id="CHEBI:29035"/>
        <label>2</label>
    </ligand>
</feature>
<evidence type="ECO:0000256" key="5">
    <source>
        <dbReference type="ARBA" id="ARBA00022670"/>
    </source>
</evidence>
<evidence type="ECO:0000259" key="9">
    <source>
        <dbReference type="PROSITE" id="PS00631"/>
    </source>
</evidence>
<evidence type="ECO:0000313" key="11">
    <source>
        <dbReference type="Proteomes" id="UP000076079"/>
    </source>
</evidence>
<dbReference type="GO" id="GO:0005737">
    <property type="term" value="C:cytoplasm"/>
    <property type="evidence" value="ECO:0007669"/>
    <property type="project" value="UniProtKB-SubCell"/>
</dbReference>
<dbReference type="Gene3D" id="3.40.630.10">
    <property type="entry name" value="Zn peptidases"/>
    <property type="match status" value="1"/>
</dbReference>
<dbReference type="EMBL" id="CP015136">
    <property type="protein sequence ID" value="AMY10488.1"/>
    <property type="molecule type" value="Genomic_DNA"/>
</dbReference>
<feature type="binding site" evidence="8">
    <location>
        <position position="352"/>
    </location>
    <ligand>
        <name>Mn(2+)</name>
        <dbReference type="ChEBI" id="CHEBI:29035"/>
        <label>2</label>
    </ligand>
</feature>
<reference evidence="10 11" key="1">
    <citation type="journal article" date="2016" name="Genome Announc.">
        <title>First Complete Genome Sequence of a Subdivision 6 Acidobacterium Strain.</title>
        <authorList>
            <person name="Huang S."/>
            <person name="Vieira S."/>
            <person name="Bunk B."/>
            <person name="Riedel T."/>
            <person name="Sproer C."/>
            <person name="Overmann J."/>
        </authorList>
    </citation>
    <scope>NUCLEOTIDE SEQUENCE [LARGE SCALE GENOMIC DNA]</scope>
    <source>
        <strain evidence="11">DSM 100886 HEG_-6_39</strain>
    </source>
</reference>
<feature type="binding site" evidence="8">
    <location>
        <position position="350"/>
    </location>
    <ligand>
        <name>Mn(2+)</name>
        <dbReference type="ChEBI" id="CHEBI:29035"/>
        <label>1</label>
    </ligand>
</feature>
<comment type="cofactor">
    <cofactor evidence="8">
        <name>Mn(2+)</name>
        <dbReference type="ChEBI" id="CHEBI:29035"/>
    </cofactor>
    <text evidence="8">Binds 2 manganese ions per subunit.</text>
</comment>
<feature type="domain" description="Cytosol aminopeptidase" evidence="9">
    <location>
        <begin position="348"/>
        <end position="355"/>
    </location>
</feature>
<gene>
    <name evidence="8 10" type="primary">pepA</name>
    <name evidence="10" type="ORF">LuPra_03721</name>
</gene>
<proteinExistence type="inferred from homology"/>
<evidence type="ECO:0000256" key="3">
    <source>
        <dbReference type="ARBA" id="ARBA00009528"/>
    </source>
</evidence>
<feature type="active site" evidence="8">
    <location>
        <position position="354"/>
    </location>
</feature>
<comment type="catalytic activity">
    <reaction evidence="2 8">
        <text>Release of an N-terminal amino acid, preferentially leucine, but not glutamic or aspartic acids.</text>
        <dbReference type="EC" id="3.4.11.10"/>
    </reaction>
</comment>
<evidence type="ECO:0000256" key="7">
    <source>
        <dbReference type="ARBA" id="ARBA00023211"/>
    </source>
</evidence>
<dbReference type="SUPFAM" id="SSF52949">
    <property type="entry name" value="Macro domain-like"/>
    <property type="match status" value="1"/>
</dbReference>
<dbReference type="Pfam" id="PF00883">
    <property type="entry name" value="Peptidase_M17"/>
    <property type="match status" value="1"/>
</dbReference>
<dbReference type="KEGG" id="abac:LuPra_03721"/>
<dbReference type="STRING" id="1855912.LuPra_03721"/>
<dbReference type="HAMAP" id="MF_00181">
    <property type="entry name" value="Cytosol_peptidase_M17"/>
    <property type="match status" value="1"/>
</dbReference>
<dbReference type="RefSeq" id="WP_157899375.1">
    <property type="nucleotide sequence ID" value="NZ_CP015136.1"/>
</dbReference>
<dbReference type="PANTHER" id="PTHR11963:SF23">
    <property type="entry name" value="CYTOSOL AMINOPEPTIDASE"/>
    <property type="match status" value="1"/>
</dbReference>
<dbReference type="GO" id="GO:0006508">
    <property type="term" value="P:proteolysis"/>
    <property type="evidence" value="ECO:0007669"/>
    <property type="project" value="UniProtKB-KW"/>
</dbReference>
<dbReference type="Gene3D" id="3.40.220.10">
    <property type="entry name" value="Leucine Aminopeptidase, subunit E, domain 1"/>
    <property type="match status" value="1"/>
</dbReference>
<keyword evidence="4 8" id="KW-0031">Aminopeptidase</keyword>
<dbReference type="Proteomes" id="UP000076079">
    <property type="component" value="Chromosome"/>
</dbReference>
<feature type="binding site" evidence="8">
    <location>
        <position position="291"/>
    </location>
    <ligand>
        <name>Mn(2+)</name>
        <dbReference type="ChEBI" id="CHEBI:29035"/>
        <label>2</label>
    </ligand>
</feature>
<dbReference type="InterPro" id="IPR008283">
    <property type="entry name" value="Peptidase_M17_N"/>
</dbReference>
<feature type="binding site" evidence="8">
    <location>
        <position position="352"/>
    </location>
    <ligand>
        <name>Mn(2+)</name>
        <dbReference type="ChEBI" id="CHEBI:29035"/>
        <label>1</label>
    </ligand>
</feature>
<comment type="similarity">
    <text evidence="3 8">Belongs to the peptidase M17 family.</text>
</comment>
<feature type="binding site" evidence="8">
    <location>
        <position position="268"/>
    </location>
    <ligand>
        <name>Mn(2+)</name>
        <dbReference type="ChEBI" id="CHEBI:29035"/>
        <label>2</label>
    </ligand>
</feature>
<dbReference type="Pfam" id="PF02789">
    <property type="entry name" value="Peptidase_M17_N"/>
    <property type="match status" value="1"/>
</dbReference>
<evidence type="ECO:0000256" key="2">
    <source>
        <dbReference type="ARBA" id="ARBA00000967"/>
    </source>
</evidence>
<dbReference type="PANTHER" id="PTHR11963">
    <property type="entry name" value="LEUCINE AMINOPEPTIDASE-RELATED"/>
    <property type="match status" value="1"/>
</dbReference>
<dbReference type="InterPro" id="IPR000819">
    <property type="entry name" value="Peptidase_M17_C"/>
</dbReference>
<dbReference type="OrthoDB" id="9809354at2"/>
<dbReference type="EC" id="3.4.11.1" evidence="8"/>
<keyword evidence="8" id="KW-0479">Metal-binding</keyword>
<dbReference type="PATRIC" id="fig|1813736.3.peg.3929"/>
<dbReference type="CDD" id="cd00433">
    <property type="entry name" value="Peptidase_M17"/>
    <property type="match status" value="1"/>
</dbReference>
<keyword evidence="8" id="KW-0963">Cytoplasm</keyword>
<dbReference type="PROSITE" id="PS00631">
    <property type="entry name" value="CYTOSOL_AP"/>
    <property type="match status" value="1"/>
</dbReference>
<evidence type="ECO:0000256" key="8">
    <source>
        <dbReference type="HAMAP-Rule" id="MF_00181"/>
    </source>
</evidence>
<sequence length="503" mass="51923">MPSHEFFTTPTLRLVVGATARVDADVLVIPVFADTDPATLDLPDDVTQGMVALRGTQELKGEPYEQHWLRADGVAAGRVLLLGGGPAGSASADVARRLGTAAGLATRTRGQGRVAIVAHGPLQGEATVRALAEGVTLAAFHVDAYKTRDRKLADLQSGAIVVSTGGAESLADAVALGSVLGEAVNVARAVAHEPPNVLTPAVLADRAKALFVGTPVQVDVLDEAQLREKHMGLLLGVAQGSVHAPRMIVLTYEPAEASVGPVLALVGKAVTFDTGGISIKPADNMDKMKYDMCGGAAVLGAFHAIARTGAPGKVIGVIPSVENMPSGAAFRPGDILTGASGLTVEITNTDAEGRLILGDALWYARQLGATHMVDIATLTGACAVALGRVASGLFGSPDTWRDTVQAASVRGGDFLWPLPMTDDYKELLKSDIADMVNAAGTRYGGAISAALFLKAFIGDTSWAHLDIAGTAWADEPKPYQPKGPTGVAVRTLIELARSSASWG</sequence>
<dbReference type="PRINTS" id="PR00481">
    <property type="entry name" value="LAMNOPPTDASE"/>
</dbReference>
<comment type="catalytic activity">
    <reaction evidence="1 8">
        <text>Release of an N-terminal amino acid, Xaa-|-Yaa-, in which Xaa is preferably Leu, but may be other amino acids including Pro although not Arg or Lys, and Yaa may be Pro. Amino acid amides and methyl esters are also readily hydrolyzed, but rates on arylamides are exceedingly low.</text>
        <dbReference type="EC" id="3.4.11.1"/>
    </reaction>
</comment>
<dbReference type="GO" id="GO:0070006">
    <property type="term" value="F:metalloaminopeptidase activity"/>
    <property type="evidence" value="ECO:0007669"/>
    <property type="project" value="InterPro"/>
</dbReference>
<name>A0A143PQT7_LUTPR</name>
<dbReference type="NCBIfam" id="NF002073">
    <property type="entry name" value="PRK00913.1-2"/>
    <property type="match status" value="1"/>
</dbReference>
<dbReference type="InterPro" id="IPR043472">
    <property type="entry name" value="Macro_dom-like"/>
</dbReference>
<keyword evidence="6 8" id="KW-0378">Hydrolase</keyword>
<feature type="binding site" evidence="8">
    <location>
        <position position="273"/>
    </location>
    <ligand>
        <name>Mn(2+)</name>
        <dbReference type="ChEBI" id="CHEBI:29035"/>
        <label>1</label>
    </ligand>
</feature>
<dbReference type="EC" id="3.4.11.10" evidence="8"/>
<keyword evidence="11" id="KW-1185">Reference proteome</keyword>
<evidence type="ECO:0000256" key="4">
    <source>
        <dbReference type="ARBA" id="ARBA00022438"/>
    </source>
</evidence>
<dbReference type="GO" id="GO:0030145">
    <property type="term" value="F:manganese ion binding"/>
    <property type="evidence" value="ECO:0007669"/>
    <property type="project" value="UniProtKB-UniRule"/>
</dbReference>
<dbReference type="InterPro" id="IPR011356">
    <property type="entry name" value="Leucine_aapep/pepB"/>
</dbReference>
<accession>A0A143PQT7</accession>
<comment type="function">
    <text evidence="8">Presumably involved in the processing and regular turnover of intracellular proteins. Catalyzes the removal of unsubstituted N-terminal amino acids from various peptides.</text>
</comment>
<keyword evidence="5 8" id="KW-0645">Protease</keyword>
<dbReference type="InterPro" id="IPR023042">
    <property type="entry name" value="Peptidase_M17_leu_NH2_pept"/>
</dbReference>
<comment type="subcellular location">
    <subcellularLocation>
        <location evidence="8">Cytoplasm</location>
    </subcellularLocation>
</comment>
<feature type="active site" evidence="8">
    <location>
        <position position="280"/>
    </location>
</feature>
<evidence type="ECO:0000313" key="10">
    <source>
        <dbReference type="EMBL" id="AMY10488.1"/>
    </source>
</evidence>
<evidence type="ECO:0000256" key="1">
    <source>
        <dbReference type="ARBA" id="ARBA00000135"/>
    </source>
</evidence>
<dbReference type="AlphaFoldDB" id="A0A143PQT7"/>
<organism evidence="10 11">
    <name type="scientific">Luteitalea pratensis</name>
    <dbReference type="NCBI Taxonomy" id="1855912"/>
    <lineage>
        <taxon>Bacteria</taxon>
        <taxon>Pseudomonadati</taxon>
        <taxon>Acidobacteriota</taxon>
        <taxon>Vicinamibacteria</taxon>
        <taxon>Vicinamibacterales</taxon>
        <taxon>Vicinamibacteraceae</taxon>
        <taxon>Luteitalea</taxon>
    </lineage>
</organism>
<reference evidence="11" key="2">
    <citation type="submission" date="2016-04" db="EMBL/GenBank/DDBJ databases">
        <title>First Complete Genome Sequence of a Subdivision 6 Acidobacterium.</title>
        <authorList>
            <person name="Huang S."/>
            <person name="Vieira S."/>
            <person name="Bunk B."/>
            <person name="Riedel T."/>
            <person name="Sproeer C."/>
            <person name="Overmann J."/>
        </authorList>
    </citation>
    <scope>NUCLEOTIDE SEQUENCE [LARGE SCALE GENOMIC DNA]</scope>
    <source>
        <strain evidence="11">DSM 100886 HEG_-6_39</strain>
    </source>
</reference>